<dbReference type="Proteomes" id="UP001221757">
    <property type="component" value="Unassembled WGS sequence"/>
</dbReference>
<evidence type="ECO:0000313" key="2">
    <source>
        <dbReference type="EMBL" id="KAJ7611459.1"/>
    </source>
</evidence>
<evidence type="ECO:0000256" key="1">
    <source>
        <dbReference type="SAM" id="MobiDB-lite"/>
    </source>
</evidence>
<gene>
    <name evidence="2" type="ORF">B0H17DRAFT_844044</name>
</gene>
<evidence type="ECO:0000313" key="3">
    <source>
        <dbReference type="Proteomes" id="UP001221757"/>
    </source>
</evidence>
<dbReference type="AlphaFoldDB" id="A0AAD7B6M3"/>
<comment type="caution">
    <text evidence="2">The sequence shown here is derived from an EMBL/GenBank/DDBJ whole genome shotgun (WGS) entry which is preliminary data.</text>
</comment>
<feature type="region of interest" description="Disordered" evidence="1">
    <location>
        <begin position="49"/>
        <end position="74"/>
    </location>
</feature>
<name>A0AAD7B6M3_MYCRO</name>
<feature type="non-terminal residue" evidence="2">
    <location>
        <position position="1"/>
    </location>
</feature>
<accession>A0AAD7B6M3</accession>
<reference evidence="2" key="1">
    <citation type="submission" date="2023-03" db="EMBL/GenBank/DDBJ databases">
        <title>Massive genome expansion in bonnet fungi (Mycena s.s.) driven by repeated elements and novel gene families across ecological guilds.</title>
        <authorList>
            <consortium name="Lawrence Berkeley National Laboratory"/>
            <person name="Harder C.B."/>
            <person name="Miyauchi S."/>
            <person name="Viragh M."/>
            <person name="Kuo A."/>
            <person name="Thoen E."/>
            <person name="Andreopoulos B."/>
            <person name="Lu D."/>
            <person name="Skrede I."/>
            <person name="Drula E."/>
            <person name="Henrissat B."/>
            <person name="Morin E."/>
            <person name="Kohler A."/>
            <person name="Barry K."/>
            <person name="LaButti K."/>
            <person name="Morin E."/>
            <person name="Salamov A."/>
            <person name="Lipzen A."/>
            <person name="Mereny Z."/>
            <person name="Hegedus B."/>
            <person name="Baldrian P."/>
            <person name="Stursova M."/>
            <person name="Weitz H."/>
            <person name="Taylor A."/>
            <person name="Grigoriev I.V."/>
            <person name="Nagy L.G."/>
            <person name="Martin F."/>
            <person name="Kauserud H."/>
        </authorList>
    </citation>
    <scope>NUCLEOTIDE SEQUENCE</scope>
    <source>
        <strain evidence="2">CBHHK067</strain>
    </source>
</reference>
<protein>
    <submittedName>
        <fullName evidence="2">Uncharacterized protein</fullName>
    </submittedName>
</protein>
<keyword evidence="3" id="KW-1185">Reference proteome</keyword>
<sequence length="128" mass="14515">GELEHRRVKRFYARTNKNTAVRQMTVLERREQALFRIARKVGKMDAKAAAATPTATESGIVPPKKSKKGIKHPDTLKKKKRLYVDFAEAESLPYTAPEQHHHISHSRNFPCSIPQFLSKNQGDPAVKV</sequence>
<proteinExistence type="predicted"/>
<feature type="non-terminal residue" evidence="2">
    <location>
        <position position="128"/>
    </location>
</feature>
<dbReference type="EMBL" id="JARKIE010000973">
    <property type="protein sequence ID" value="KAJ7611459.1"/>
    <property type="molecule type" value="Genomic_DNA"/>
</dbReference>
<organism evidence="2 3">
    <name type="scientific">Mycena rosella</name>
    <name type="common">Pink bonnet</name>
    <name type="synonym">Agaricus rosellus</name>
    <dbReference type="NCBI Taxonomy" id="1033263"/>
    <lineage>
        <taxon>Eukaryota</taxon>
        <taxon>Fungi</taxon>
        <taxon>Dikarya</taxon>
        <taxon>Basidiomycota</taxon>
        <taxon>Agaricomycotina</taxon>
        <taxon>Agaricomycetes</taxon>
        <taxon>Agaricomycetidae</taxon>
        <taxon>Agaricales</taxon>
        <taxon>Marasmiineae</taxon>
        <taxon>Mycenaceae</taxon>
        <taxon>Mycena</taxon>
    </lineage>
</organism>